<feature type="transmembrane region" description="Helical" evidence="6">
    <location>
        <begin position="94"/>
        <end position="114"/>
    </location>
</feature>
<dbReference type="GO" id="GO:0050071">
    <property type="term" value="F:phosphatidylglycerol lysyltransferase activity"/>
    <property type="evidence" value="ECO:0007669"/>
    <property type="project" value="UniProtKB-EC"/>
</dbReference>
<keyword evidence="2" id="KW-1003">Cell membrane</keyword>
<evidence type="ECO:0000256" key="4">
    <source>
        <dbReference type="ARBA" id="ARBA00022989"/>
    </source>
</evidence>
<comment type="function">
    <text evidence="6">Catalyzes the transfer of a lysyl group from L-lysyl-tRNA(Lys) to membrane-bound phosphatidylglycerol (PG), which produces lysylphosphatidylglycerol (LPG), a major component of the bacterial membrane with a positive net charge. LPG synthesis contributes to bacterial virulence as it is involved in the resistance mechanism against cationic antimicrobial peptides (CAMP) produces by the host's immune system (defensins, cathelicidins) and by the competing microorganisms.</text>
</comment>
<dbReference type="Proteomes" id="UP000422764">
    <property type="component" value="Chromosome"/>
</dbReference>
<evidence type="ECO:0000256" key="6">
    <source>
        <dbReference type="RuleBase" id="RU363042"/>
    </source>
</evidence>
<feature type="transmembrane region" description="Helical" evidence="6">
    <location>
        <begin position="277"/>
        <end position="304"/>
    </location>
</feature>
<keyword evidence="4 6" id="KW-1133">Transmembrane helix</keyword>
<dbReference type="EMBL" id="CP046522">
    <property type="protein sequence ID" value="QGU95886.1"/>
    <property type="molecule type" value="Genomic_DNA"/>
</dbReference>
<evidence type="ECO:0000256" key="1">
    <source>
        <dbReference type="ARBA" id="ARBA00004651"/>
    </source>
</evidence>
<gene>
    <name evidence="6" type="primary">mprF</name>
    <name evidence="7" type="ORF">GOM49_12995</name>
</gene>
<sequence>MKFKMKREKLKDIFNIGIIIVSASIFLIFAVSSKGLINLVYELKSLNYSWIFLAVIFMLLYWIIESTTLHIFAVLVQSEYKFYKSFKTTMIGQFFSAITPFSSGGQPAQIYYMIKSGISGGAATSILAMKFIMFQGIMTIYSIIAIIVKLSFFQKNLPKFTYICVVSFSVNTMVVIFLIFASTNKRFAGWVLSLIYMSLSKIKLIRNPEKILKKLEKELISFHDSALLMTKNYKSLIETTFLTILQLTCFFSIPYFIYRSFNASYARFWDMIFAQTFLTMVTSVIPLPGASGGAEGGFYLLFGLFFDKDTIISGIILWRIITYYLAISVGGIFTIQKEL</sequence>
<dbReference type="AlphaFoldDB" id="A0A6I6EY51"/>
<keyword evidence="6" id="KW-0443">Lipid metabolism</keyword>
<evidence type="ECO:0000313" key="8">
    <source>
        <dbReference type="Proteomes" id="UP000422764"/>
    </source>
</evidence>
<dbReference type="GO" id="GO:0046677">
    <property type="term" value="P:response to antibiotic"/>
    <property type="evidence" value="ECO:0007669"/>
    <property type="project" value="UniProtKB-KW"/>
</dbReference>
<reference evidence="7 8" key="1">
    <citation type="submission" date="2019-12" db="EMBL/GenBank/DDBJ databases">
        <title>Genome sequenceing of Clostridium bovifaecis.</title>
        <authorList>
            <person name="Yao Y."/>
        </authorList>
    </citation>
    <scope>NUCLEOTIDE SEQUENCE [LARGE SCALE GENOMIC DNA]</scope>
    <source>
        <strain evidence="7 8">BXX</strain>
    </source>
</reference>
<dbReference type="Pfam" id="PF03706">
    <property type="entry name" value="LPG_synthase_TM"/>
    <property type="match status" value="1"/>
</dbReference>
<keyword evidence="6" id="KW-0046">Antibiotic resistance</keyword>
<evidence type="ECO:0000256" key="5">
    <source>
        <dbReference type="ARBA" id="ARBA00023136"/>
    </source>
</evidence>
<comment type="catalytic activity">
    <reaction evidence="6">
        <text>L-lysyl-tRNA(Lys) + a 1,2-diacyl-sn-glycero-3-phospho-(1'-sn-glycerol) = a 1,2-diacyl-sn-glycero-3-phospho-1'-(3'-O-L-lysyl)-sn-glycerol + tRNA(Lys)</text>
        <dbReference type="Rhea" id="RHEA:10668"/>
        <dbReference type="Rhea" id="RHEA-COMP:9696"/>
        <dbReference type="Rhea" id="RHEA-COMP:9697"/>
        <dbReference type="ChEBI" id="CHEBI:64716"/>
        <dbReference type="ChEBI" id="CHEBI:75792"/>
        <dbReference type="ChEBI" id="CHEBI:78442"/>
        <dbReference type="ChEBI" id="CHEBI:78529"/>
        <dbReference type="EC" id="2.3.2.3"/>
    </reaction>
</comment>
<keyword evidence="3 6" id="KW-0812">Transmembrane</keyword>
<comment type="similarity">
    <text evidence="6">Belongs to the LPG synthase family.</text>
</comment>
<accession>A0A6I6EY51</accession>
<feature type="transmembrane region" description="Helical" evidence="6">
    <location>
        <begin position="236"/>
        <end position="257"/>
    </location>
</feature>
<dbReference type="InterPro" id="IPR022791">
    <property type="entry name" value="L-PG_synthase/AglD"/>
</dbReference>
<proteinExistence type="inferred from homology"/>
<evidence type="ECO:0000313" key="7">
    <source>
        <dbReference type="EMBL" id="QGU95886.1"/>
    </source>
</evidence>
<dbReference type="PANTHER" id="PTHR37693">
    <property type="entry name" value="PHOSPHATIDYLGLYCEROL LYSYLTRANSFERASE"/>
    <property type="match status" value="1"/>
</dbReference>
<dbReference type="EC" id="2.3.2.3" evidence="6"/>
<name>A0A6I6EY51_9CLOT</name>
<organism evidence="7 8">
    <name type="scientific">Clostridium bovifaecis</name>
    <dbReference type="NCBI Taxonomy" id="2184719"/>
    <lineage>
        <taxon>Bacteria</taxon>
        <taxon>Bacillati</taxon>
        <taxon>Bacillota</taxon>
        <taxon>Clostridia</taxon>
        <taxon>Eubacteriales</taxon>
        <taxon>Clostridiaceae</taxon>
        <taxon>Clostridium</taxon>
    </lineage>
</organism>
<evidence type="ECO:0000256" key="2">
    <source>
        <dbReference type="ARBA" id="ARBA00022475"/>
    </source>
</evidence>
<feature type="transmembrane region" description="Helical" evidence="6">
    <location>
        <begin position="12"/>
        <end position="31"/>
    </location>
</feature>
<comment type="subcellular location">
    <subcellularLocation>
        <location evidence="1 6">Cell membrane</location>
        <topology evidence="1 6">Multi-pass membrane protein</topology>
    </subcellularLocation>
</comment>
<dbReference type="GO" id="GO:0006629">
    <property type="term" value="P:lipid metabolic process"/>
    <property type="evidence" value="ECO:0007669"/>
    <property type="project" value="UniProtKB-KW"/>
</dbReference>
<feature type="transmembrane region" description="Helical" evidence="6">
    <location>
        <begin position="160"/>
        <end position="181"/>
    </location>
</feature>
<protein>
    <recommendedName>
        <fullName evidence="6">Phosphatidylglycerol lysyltransferase</fullName>
        <ecNumber evidence="6">2.3.2.3</ecNumber>
    </recommendedName>
    <alternativeName>
        <fullName evidence="6">Lysylphosphatidylglycerol synthase</fullName>
    </alternativeName>
</protein>
<keyword evidence="5 6" id="KW-0472">Membrane</keyword>
<feature type="transmembrane region" description="Helical" evidence="6">
    <location>
        <begin position="126"/>
        <end position="148"/>
    </location>
</feature>
<keyword evidence="8" id="KW-1185">Reference proteome</keyword>
<evidence type="ECO:0000256" key="3">
    <source>
        <dbReference type="ARBA" id="ARBA00022692"/>
    </source>
</evidence>
<dbReference type="NCBIfam" id="TIGR00374">
    <property type="entry name" value="flippase-like domain"/>
    <property type="match status" value="1"/>
</dbReference>
<feature type="transmembrane region" description="Helical" evidence="6">
    <location>
        <begin position="51"/>
        <end position="73"/>
    </location>
</feature>
<feature type="transmembrane region" description="Helical" evidence="6">
    <location>
        <begin position="316"/>
        <end position="335"/>
    </location>
</feature>
<keyword evidence="6" id="KW-0808">Transferase</keyword>
<dbReference type="PANTHER" id="PTHR37693:SF1">
    <property type="entry name" value="INTEGRAL MEMBRANE PROTEIN"/>
    <property type="match status" value="1"/>
</dbReference>
<dbReference type="GO" id="GO:0005886">
    <property type="term" value="C:plasma membrane"/>
    <property type="evidence" value="ECO:0007669"/>
    <property type="project" value="UniProtKB-SubCell"/>
</dbReference>